<dbReference type="Proteomes" id="UP000308488">
    <property type="component" value="Unassembled WGS sequence"/>
</dbReference>
<evidence type="ECO:0000313" key="2">
    <source>
        <dbReference type="EMBL" id="TKV66674.1"/>
    </source>
</evidence>
<proteinExistence type="predicted"/>
<dbReference type="Pfam" id="PF13738">
    <property type="entry name" value="Pyr_redox_3"/>
    <property type="match status" value="1"/>
</dbReference>
<dbReference type="InterPro" id="IPR036188">
    <property type="entry name" value="FAD/NAD-bd_sf"/>
</dbReference>
<dbReference type="SUPFAM" id="SSF51905">
    <property type="entry name" value="FAD/NAD(P)-binding domain"/>
    <property type="match status" value="2"/>
</dbReference>
<sequence>MRNSHANSVPDRDIIIVGAGTSGLSLAFHLKQQSVQPTILEASQEAGSAWRARHPQLRLNTHRWLSALPGKPLSRKLGTFVARDDYLDYLNQYADWLSQHHGVEIQYGVMVRHIEKQDGIWRIHTNREPVTTRRLVLATGPERIPYTPCWPGRKTCQIEQRHAADFGDVGGYRDKRVLIVGGANSGIDIANSLVRAGECESLAISMRQGTHLLPTRLLGIPSQVTAPALTLLPLRLQDKVGALLSRLCFGDLEKWGIRTPPTGICTRLVKEGTAPGFDDGFVAAVKTGRMQVYPDIKCFNTHSVTFVDGSMLECDVVIFATGYRTGLSDLTGDQDVTPFINQDNLNAQESVTNQPGFWIFGMQPRLEGNIYARTKEARRLAPEIAGIEPNGDLP</sequence>
<dbReference type="OrthoDB" id="9773233at2"/>
<dbReference type="AlphaFoldDB" id="A0A4U6QZ68"/>
<dbReference type="RefSeq" id="WP_137434097.1">
    <property type="nucleotide sequence ID" value="NZ_JANRHC010000004.1"/>
</dbReference>
<gene>
    <name evidence="2" type="ORF">FDP08_00500</name>
</gene>
<dbReference type="GO" id="GO:0004497">
    <property type="term" value="F:monooxygenase activity"/>
    <property type="evidence" value="ECO:0007669"/>
    <property type="project" value="TreeGrafter"/>
</dbReference>
<dbReference type="EMBL" id="SZYH01000001">
    <property type="protein sequence ID" value="TKV66674.1"/>
    <property type="molecule type" value="Genomic_DNA"/>
</dbReference>
<keyword evidence="1" id="KW-0560">Oxidoreductase</keyword>
<dbReference type="Gene3D" id="3.50.50.60">
    <property type="entry name" value="FAD/NAD(P)-binding domain"/>
    <property type="match status" value="1"/>
</dbReference>
<dbReference type="PRINTS" id="PR00368">
    <property type="entry name" value="FADPNR"/>
</dbReference>
<dbReference type="PANTHER" id="PTHR43539:SF78">
    <property type="entry name" value="FLAVIN-CONTAINING MONOOXYGENASE"/>
    <property type="match status" value="1"/>
</dbReference>
<keyword evidence="3" id="KW-1185">Reference proteome</keyword>
<reference evidence="2 3" key="1">
    <citation type="submission" date="2019-05" db="EMBL/GenBank/DDBJ databases">
        <title>Marinobacter panjinensis sp. nov., a moderately halophilic bacterium isolated from sea tidal flat environment.</title>
        <authorList>
            <person name="Yang W."/>
            <person name="An M."/>
            <person name="He W."/>
            <person name="Luo X."/>
            <person name="Zhu L."/>
            <person name="Chen G."/>
            <person name="Zhang Y."/>
            <person name="Wang Y."/>
        </authorList>
    </citation>
    <scope>NUCLEOTIDE SEQUENCE [LARGE SCALE GENOMIC DNA]</scope>
    <source>
        <strain evidence="2 3">PJ-16</strain>
    </source>
</reference>
<dbReference type="PRINTS" id="PR00469">
    <property type="entry name" value="PNDRDTASEII"/>
</dbReference>
<accession>A0A4U6QZ68</accession>
<comment type="caution">
    <text evidence="2">The sequence shown here is derived from an EMBL/GenBank/DDBJ whole genome shotgun (WGS) entry which is preliminary data.</text>
</comment>
<evidence type="ECO:0000256" key="1">
    <source>
        <dbReference type="ARBA" id="ARBA00023002"/>
    </source>
</evidence>
<dbReference type="InterPro" id="IPR050982">
    <property type="entry name" value="Auxin_biosynth/cation_transpt"/>
</dbReference>
<protein>
    <submittedName>
        <fullName evidence="2">NAD(P)/FAD-dependent oxidoreductase</fullName>
    </submittedName>
</protein>
<dbReference type="PANTHER" id="PTHR43539">
    <property type="entry name" value="FLAVIN-BINDING MONOOXYGENASE-LIKE PROTEIN (AFU_ORTHOLOGUE AFUA_4G09220)"/>
    <property type="match status" value="1"/>
</dbReference>
<evidence type="ECO:0000313" key="3">
    <source>
        <dbReference type="Proteomes" id="UP000308488"/>
    </source>
</evidence>
<dbReference type="GO" id="GO:0050660">
    <property type="term" value="F:flavin adenine dinucleotide binding"/>
    <property type="evidence" value="ECO:0007669"/>
    <property type="project" value="TreeGrafter"/>
</dbReference>
<name>A0A4U6QZ68_9GAMM</name>
<organism evidence="2 3">
    <name type="scientific">Marinobacter panjinensis</name>
    <dbReference type="NCBI Taxonomy" id="2576384"/>
    <lineage>
        <taxon>Bacteria</taxon>
        <taxon>Pseudomonadati</taxon>
        <taxon>Pseudomonadota</taxon>
        <taxon>Gammaproteobacteria</taxon>
        <taxon>Pseudomonadales</taxon>
        <taxon>Marinobacteraceae</taxon>
        <taxon>Marinobacter</taxon>
    </lineage>
</organism>